<keyword evidence="4" id="KW-1185">Reference proteome</keyword>
<organism evidence="3 4">
    <name type="scientific">Evansella alkalicola</name>
    <dbReference type="NCBI Taxonomy" id="745819"/>
    <lineage>
        <taxon>Bacteria</taxon>
        <taxon>Bacillati</taxon>
        <taxon>Bacillota</taxon>
        <taxon>Bacilli</taxon>
        <taxon>Bacillales</taxon>
        <taxon>Bacillaceae</taxon>
        <taxon>Evansella</taxon>
    </lineage>
</organism>
<feature type="region of interest" description="Disordered" evidence="1">
    <location>
        <begin position="60"/>
        <end position="83"/>
    </location>
</feature>
<evidence type="ECO:0008006" key="5">
    <source>
        <dbReference type="Google" id="ProtNLM"/>
    </source>
</evidence>
<keyword evidence="2" id="KW-0812">Transmembrane</keyword>
<proteinExistence type="predicted"/>
<accession>A0ABS6K2K6</accession>
<reference evidence="3 4" key="1">
    <citation type="submission" date="2021-06" db="EMBL/GenBank/DDBJ databases">
        <title>Bacillus sp. RD4P76, an endophyte from a halophyte.</title>
        <authorList>
            <person name="Sun J.-Q."/>
        </authorList>
    </citation>
    <scope>NUCLEOTIDE SEQUENCE [LARGE SCALE GENOMIC DNA]</scope>
    <source>
        <strain evidence="3 4">JCM 17098</strain>
    </source>
</reference>
<keyword evidence="2" id="KW-0472">Membrane</keyword>
<feature type="region of interest" description="Disordered" evidence="1">
    <location>
        <begin position="1"/>
        <end position="25"/>
    </location>
</feature>
<evidence type="ECO:0000256" key="2">
    <source>
        <dbReference type="SAM" id="Phobius"/>
    </source>
</evidence>
<evidence type="ECO:0000313" key="4">
    <source>
        <dbReference type="Proteomes" id="UP000790580"/>
    </source>
</evidence>
<evidence type="ECO:0000256" key="1">
    <source>
        <dbReference type="SAM" id="MobiDB-lite"/>
    </source>
</evidence>
<protein>
    <recommendedName>
        <fullName evidence="5">DUF4340 domain-containing protein</fullName>
    </recommendedName>
</protein>
<feature type="transmembrane region" description="Helical" evidence="2">
    <location>
        <begin position="33"/>
        <end position="55"/>
    </location>
</feature>
<keyword evidence="2" id="KW-1133">Transmembrane helix</keyword>
<name>A0ABS6K2K6_9BACI</name>
<dbReference type="EMBL" id="JAHQCR010000091">
    <property type="protein sequence ID" value="MBU9724347.1"/>
    <property type="molecule type" value="Genomic_DNA"/>
</dbReference>
<dbReference type="RefSeq" id="WP_140355049.1">
    <property type="nucleotide sequence ID" value="NZ_JAHQCR010000091.1"/>
</dbReference>
<gene>
    <name evidence="3" type="ORF">KS407_23250</name>
</gene>
<comment type="caution">
    <text evidence="3">The sequence shown here is derived from an EMBL/GenBank/DDBJ whole genome shotgun (WGS) entry which is preliminary data.</text>
</comment>
<dbReference type="Proteomes" id="UP000790580">
    <property type="component" value="Unassembled WGS sequence"/>
</dbReference>
<evidence type="ECO:0000313" key="3">
    <source>
        <dbReference type="EMBL" id="MBU9724347.1"/>
    </source>
</evidence>
<sequence>MGTFQGSKEKEHGHKQNNRTGKSRSGFGSGRKFGFTLAILIALSIGFLLSYQWFWGSSSDPASVSPEEEEQDETSGDKEDQFSLDGESERIFIREGVVHEFSLNKDVEEYDDYTRTLTQESREVLMNNINDRNQLSDAKVSEVSTGQSTVDVKIEMQSGEVYDLQLITIDDNTYLNIVGEEEMYRYANHFVWDLRANIYKSTSYPLEEAIDYFTGELNLPMDESFIRVSAIIEVQDAVELFLRVMYREEERDEEDNYVFSAVFNYEGTVLEDAYSFDYLELHEIDGIDYYVLEKGSVNYIRWLENGTLYNVEFDTAEVDEMFAELFPDKFHQDKEESLSFKEALEEYAVFTDFELVNEDGSHHGAESVSFLYSDSYDYILGFGHQAHAVYKYELFEVDEEERAVTVIRRANEDIDDHFRKVREEQGTESMADDLIQYLLDFSDPISDLFFHHSPNEEEVAININGQSVQAYLVYQGDKGLNHYFKKGEGLIMKEFYSDATLELFGEPLKAVKVD</sequence>